<keyword evidence="1" id="KW-0812">Transmembrane</keyword>
<comment type="caution">
    <text evidence="2">The sequence shown here is derived from an EMBL/GenBank/DDBJ whole genome shotgun (WGS) entry which is preliminary data.</text>
</comment>
<proteinExistence type="predicted"/>
<gene>
    <name evidence="2" type="ORF">EOJ36_07935</name>
</gene>
<feature type="transmembrane region" description="Helical" evidence="1">
    <location>
        <begin position="12"/>
        <end position="29"/>
    </location>
</feature>
<reference evidence="2 3" key="1">
    <citation type="submission" date="2019-01" db="EMBL/GenBank/DDBJ databases">
        <authorList>
            <person name="Chen W.-M."/>
        </authorList>
    </citation>
    <scope>NUCLEOTIDE SEQUENCE [LARGE SCALE GENOMIC DNA]</scope>
    <source>
        <strain evidence="2 3">FSY-15</strain>
    </source>
</reference>
<evidence type="ECO:0000313" key="2">
    <source>
        <dbReference type="EMBL" id="RVU24926.1"/>
    </source>
</evidence>
<dbReference type="OrthoDB" id="1466667at2"/>
<keyword evidence="1" id="KW-0472">Membrane</keyword>
<accession>A0A437PRQ6</accession>
<dbReference type="EMBL" id="SACY01000003">
    <property type="protein sequence ID" value="RVU24926.1"/>
    <property type="molecule type" value="Genomic_DNA"/>
</dbReference>
<dbReference type="RefSeq" id="WP_127804103.1">
    <property type="nucleotide sequence ID" value="NZ_SACY01000003.1"/>
</dbReference>
<name>A0A437PRQ6_9BACT</name>
<evidence type="ECO:0000313" key="3">
    <source>
        <dbReference type="Proteomes" id="UP000282832"/>
    </source>
</evidence>
<evidence type="ECO:0000256" key="1">
    <source>
        <dbReference type="SAM" id="Phobius"/>
    </source>
</evidence>
<evidence type="ECO:0008006" key="4">
    <source>
        <dbReference type="Google" id="ProtNLM"/>
    </source>
</evidence>
<sequence length="259" mass="29842">MQSRNVRFIKRVISLVILLIIWVGAIVYAEISYKEITCTGVSVKIESENEKSLLNKNDINEVVTSQGTQYYLDKPLDEISLKKMEDRVKRIPLVKECEAHVDFSGKIVLSVQEYSPIARILNRTLGTNEQPDQYVTNDGEFIGTSSLFTPRVLVVSGPYFENYRKDLKDEKSKTLLPLFKFINSDEFWKAQIAEVEVARDGGIVLYSTIGNTKIDFGLPIHIDSKFKKLAVFYKQIVPNKGWNKYEWVRLKYKNQLICE</sequence>
<dbReference type="AlphaFoldDB" id="A0A437PRQ6"/>
<keyword evidence="1" id="KW-1133">Transmembrane helix</keyword>
<dbReference type="Proteomes" id="UP000282832">
    <property type="component" value="Unassembled WGS sequence"/>
</dbReference>
<organism evidence="2 3">
    <name type="scientific">Sandaracinomonas limnophila</name>
    <dbReference type="NCBI Taxonomy" id="1862386"/>
    <lineage>
        <taxon>Bacteria</taxon>
        <taxon>Pseudomonadati</taxon>
        <taxon>Bacteroidota</taxon>
        <taxon>Cytophagia</taxon>
        <taxon>Cytophagales</taxon>
        <taxon>Flectobacillaceae</taxon>
        <taxon>Sandaracinomonas</taxon>
    </lineage>
</organism>
<keyword evidence="3" id="KW-1185">Reference proteome</keyword>
<protein>
    <recommendedName>
        <fullName evidence="4">Cell division protein FtsQ</fullName>
    </recommendedName>
</protein>